<dbReference type="Gene3D" id="3.40.1090.10">
    <property type="entry name" value="Cytosolic phospholipase A2 catalytic domain"/>
    <property type="match status" value="1"/>
</dbReference>
<protein>
    <recommendedName>
        <fullName evidence="8">Patatin</fullName>
        <ecNumber evidence="8">3.1.1.-</ecNumber>
    </recommendedName>
</protein>
<dbReference type="GO" id="GO:0004620">
    <property type="term" value="F:phospholipase activity"/>
    <property type="evidence" value="ECO:0007669"/>
    <property type="project" value="TreeGrafter"/>
</dbReference>
<feature type="short sequence motif" description="DGA/G" evidence="7">
    <location>
        <begin position="269"/>
        <end position="271"/>
    </location>
</feature>
<dbReference type="GO" id="GO:0016042">
    <property type="term" value="P:lipid catabolic process"/>
    <property type="evidence" value="ECO:0007669"/>
    <property type="project" value="UniProtKB-UniRule"/>
</dbReference>
<dbReference type="PANTHER" id="PTHR32176:SF45">
    <property type="entry name" value="PATATIN"/>
    <property type="match status" value="1"/>
</dbReference>
<dbReference type="FunFam" id="3.40.1090.10:FF:000005">
    <property type="entry name" value="Patatin"/>
    <property type="match status" value="1"/>
</dbReference>
<evidence type="ECO:0000256" key="2">
    <source>
        <dbReference type="ARBA" id="ARBA00022801"/>
    </source>
</evidence>
<name>A0A3L6R5N7_PANMI</name>
<dbReference type="AlphaFoldDB" id="A0A3L6R5N7"/>
<keyword evidence="2 7" id="KW-0378">Hydrolase</keyword>
<evidence type="ECO:0000256" key="7">
    <source>
        <dbReference type="PROSITE-ProRule" id="PRU01161"/>
    </source>
</evidence>
<keyword evidence="5 7" id="KW-0443">Lipid metabolism</keyword>
<dbReference type="STRING" id="4540.A0A3L6R5N7"/>
<dbReference type="GO" id="GO:0047372">
    <property type="term" value="F:monoacylglycerol lipase activity"/>
    <property type="evidence" value="ECO:0007669"/>
    <property type="project" value="TreeGrafter"/>
</dbReference>
<proteinExistence type="inferred from homology"/>
<dbReference type="InterPro" id="IPR002641">
    <property type="entry name" value="PNPLA_dom"/>
</dbReference>
<evidence type="ECO:0000313" key="10">
    <source>
        <dbReference type="EMBL" id="RLM97837.1"/>
    </source>
</evidence>
<evidence type="ECO:0000259" key="9">
    <source>
        <dbReference type="PROSITE" id="PS51635"/>
    </source>
</evidence>
<comment type="caution">
    <text evidence="10">The sequence shown here is derived from an EMBL/GenBank/DDBJ whole genome shotgun (WGS) entry which is preliminary data.</text>
</comment>
<evidence type="ECO:0000256" key="6">
    <source>
        <dbReference type="ARBA" id="ARBA00025642"/>
    </source>
</evidence>
<evidence type="ECO:0000256" key="4">
    <source>
        <dbReference type="ARBA" id="ARBA00022963"/>
    </source>
</evidence>
<dbReference type="OrthoDB" id="630895at2759"/>
<dbReference type="CDD" id="cd07214">
    <property type="entry name" value="Pat17_isozyme_like"/>
    <property type="match status" value="1"/>
</dbReference>
<evidence type="ECO:0000313" key="11">
    <source>
        <dbReference type="Proteomes" id="UP000275267"/>
    </source>
</evidence>
<evidence type="ECO:0000256" key="3">
    <source>
        <dbReference type="ARBA" id="ARBA00022821"/>
    </source>
</evidence>
<dbReference type="Proteomes" id="UP000275267">
    <property type="component" value="Unassembled WGS sequence"/>
</dbReference>
<evidence type="ECO:0000256" key="1">
    <source>
        <dbReference type="ARBA" id="ARBA00010240"/>
    </source>
</evidence>
<evidence type="ECO:0000256" key="8">
    <source>
        <dbReference type="RuleBase" id="RU361262"/>
    </source>
</evidence>
<keyword evidence="11" id="KW-1185">Reference proteome</keyword>
<comment type="domain">
    <text evidence="8">The nitrogen atoms of the two glycine residues in the GGXR motif define the oxyanion hole, and stabilize the oxyanion that forms during the nucleophilic attack by the catalytic serine during substrate cleavage.</text>
</comment>
<dbReference type="SUPFAM" id="SSF52151">
    <property type="entry name" value="FabD/lysophospholipase-like"/>
    <property type="match status" value="1"/>
</dbReference>
<dbReference type="PROSITE" id="PS51635">
    <property type="entry name" value="PNPLA"/>
    <property type="match status" value="1"/>
</dbReference>
<feature type="active site" description="Nucleophile" evidence="7">
    <location>
        <position position="123"/>
    </location>
</feature>
<accession>A0A3L6R5N7</accession>
<organism evidence="10 11">
    <name type="scientific">Panicum miliaceum</name>
    <name type="common">Proso millet</name>
    <name type="synonym">Broomcorn millet</name>
    <dbReference type="NCBI Taxonomy" id="4540"/>
    <lineage>
        <taxon>Eukaryota</taxon>
        <taxon>Viridiplantae</taxon>
        <taxon>Streptophyta</taxon>
        <taxon>Embryophyta</taxon>
        <taxon>Tracheophyta</taxon>
        <taxon>Spermatophyta</taxon>
        <taxon>Magnoliopsida</taxon>
        <taxon>Liliopsida</taxon>
        <taxon>Poales</taxon>
        <taxon>Poaceae</taxon>
        <taxon>PACMAD clade</taxon>
        <taxon>Panicoideae</taxon>
        <taxon>Panicodae</taxon>
        <taxon>Paniceae</taxon>
        <taxon>Panicinae</taxon>
        <taxon>Panicum</taxon>
        <taxon>Panicum sect. Panicum</taxon>
    </lineage>
</organism>
<gene>
    <name evidence="10" type="ORF">C2845_PM06G30680</name>
</gene>
<dbReference type="InterPro" id="IPR016035">
    <property type="entry name" value="Acyl_Trfase/lysoPLipase"/>
</dbReference>
<dbReference type="EMBL" id="PQIB02000009">
    <property type="protein sequence ID" value="RLM97837.1"/>
    <property type="molecule type" value="Genomic_DNA"/>
</dbReference>
<feature type="domain" description="PNPLA" evidence="9">
    <location>
        <begin position="79"/>
        <end position="282"/>
    </location>
</feature>
<feature type="active site" description="Proton acceptor" evidence="7">
    <location>
        <position position="269"/>
    </location>
</feature>
<feature type="short sequence motif" description="GXGXXG" evidence="7">
    <location>
        <begin position="83"/>
        <end position="88"/>
    </location>
</feature>
<keyword evidence="3" id="KW-0611">Plant defense</keyword>
<dbReference type="EC" id="3.1.1.-" evidence="8"/>
<reference evidence="11" key="1">
    <citation type="journal article" date="2019" name="Nat. Commun.">
        <title>The genome of broomcorn millet.</title>
        <authorList>
            <person name="Zou C."/>
            <person name="Miki D."/>
            <person name="Li D."/>
            <person name="Tang Q."/>
            <person name="Xiao L."/>
            <person name="Rajput S."/>
            <person name="Deng P."/>
            <person name="Jia W."/>
            <person name="Huang R."/>
            <person name="Zhang M."/>
            <person name="Sun Y."/>
            <person name="Hu J."/>
            <person name="Fu X."/>
            <person name="Schnable P.S."/>
            <person name="Li F."/>
            <person name="Zhang H."/>
            <person name="Feng B."/>
            <person name="Zhu X."/>
            <person name="Liu R."/>
            <person name="Schnable J.C."/>
            <person name="Zhu J.-K."/>
            <person name="Zhang H."/>
        </authorList>
    </citation>
    <scope>NUCLEOTIDE SEQUENCE [LARGE SCALE GENOMIC DNA]</scope>
</reference>
<evidence type="ECO:0000256" key="5">
    <source>
        <dbReference type="ARBA" id="ARBA00023098"/>
    </source>
</evidence>
<dbReference type="GO" id="GO:0006952">
    <property type="term" value="P:defense response"/>
    <property type="evidence" value="ECO:0007669"/>
    <property type="project" value="UniProtKB-KW"/>
</dbReference>
<dbReference type="PANTHER" id="PTHR32176">
    <property type="entry name" value="XYLOSE ISOMERASE"/>
    <property type="match status" value="1"/>
</dbReference>
<dbReference type="Pfam" id="PF01734">
    <property type="entry name" value="Patatin"/>
    <property type="match status" value="1"/>
</dbReference>
<keyword evidence="4 7" id="KW-0442">Lipid degradation</keyword>
<comment type="function">
    <text evidence="8">Lipolytic acyl hydrolase (LAH).</text>
</comment>
<comment type="similarity">
    <text evidence="1 8">Belongs to the patatin family.</text>
</comment>
<feature type="short sequence motif" description="GXSXG" evidence="7">
    <location>
        <begin position="121"/>
        <end position="125"/>
    </location>
</feature>
<sequence>MFSLRSCGPQLCRASSTAPLNVVDLHRSVIVGLSWQLTKGEESGRRRSYPPKQRRVFHHPCSSGAARPCGVVGDRVTILTIDGGGIRGLIPGTVLAFLEARLQELDGPAARLADYFDYIAGTSTGGLITAMLATPGKDGRPLSSAEGINPFYLEHGPRIFPQRWSSLAAGVAAAWGPKYDGEYLRALIREKLGEKRVLDTLTNVVIPTFDVKLLQPIIFSTYDAMVTPSKNALLPDVCIGTSAAPTYLPAHYFWTKDANREQREFNLIDGGVAANNPTMVAMTIITEEIMARKEDAHQYLTKTLEENCGRFLMLSIGTGLRSEEEQYTAETCSRWGIIGWLRKRGMAPIMDVFMAASSDLVDIHVATKFKLFRSESNYLRVQDHTLGGTAATVDVATPENMRDLVGTGENLLRQQVSRVNVDTGKSEVVPGERTNAQALANLAKKLSGRGRRGSSKGRLCQAVASVRRGREC</sequence>
<comment type="function">
    <text evidence="6">Possesses non-specific lipolytic acyl hydrolase (LAH) activity. Hydrolyzes phospholipids as well as galactolipids. May play a role in disease resistance.</text>
</comment>